<dbReference type="Gene3D" id="3.90.190.10">
    <property type="entry name" value="Protein tyrosine phosphatase superfamily"/>
    <property type="match status" value="1"/>
</dbReference>
<protein>
    <submittedName>
        <fullName evidence="5">Dual specificity protein phosphatase 19</fullName>
    </submittedName>
</protein>
<dbReference type="PROSITE" id="PS00383">
    <property type="entry name" value="TYR_PHOSPHATASE_1"/>
    <property type="match status" value="1"/>
</dbReference>
<feature type="domain" description="Tyrosine specific protein phosphatases" evidence="4">
    <location>
        <begin position="113"/>
        <end position="175"/>
    </location>
</feature>
<dbReference type="Pfam" id="PF00782">
    <property type="entry name" value="DSPc"/>
    <property type="match status" value="1"/>
</dbReference>
<dbReference type="InterPro" id="IPR016130">
    <property type="entry name" value="Tyr_Pase_AS"/>
</dbReference>
<evidence type="ECO:0000313" key="5">
    <source>
        <dbReference type="EMBL" id="CAG6489530.1"/>
    </source>
</evidence>
<keyword evidence="1" id="KW-0378">Hydrolase</keyword>
<dbReference type="SUPFAM" id="SSF52799">
    <property type="entry name" value="(Phosphotyrosine protein) phosphatases II"/>
    <property type="match status" value="1"/>
</dbReference>
<dbReference type="EMBL" id="HBUE01112899">
    <property type="protein sequence ID" value="CAG6489534.1"/>
    <property type="molecule type" value="Transcribed_RNA"/>
</dbReference>
<evidence type="ECO:0000256" key="1">
    <source>
        <dbReference type="ARBA" id="ARBA00022801"/>
    </source>
</evidence>
<dbReference type="EMBL" id="HBUE01112897">
    <property type="protein sequence ID" value="CAG6489530.1"/>
    <property type="molecule type" value="Transcribed_RNA"/>
</dbReference>
<dbReference type="InterPro" id="IPR020422">
    <property type="entry name" value="TYR_PHOSPHATASE_DUAL_dom"/>
</dbReference>
<dbReference type="PROSITE" id="PS50056">
    <property type="entry name" value="TYR_PHOSPHATASE_2"/>
    <property type="match status" value="1"/>
</dbReference>
<feature type="domain" description="Tyrosine-protein phosphatase" evidence="3">
    <location>
        <begin position="54"/>
        <end position="191"/>
    </location>
</feature>
<dbReference type="EMBL" id="HBUE01301389">
    <property type="protein sequence ID" value="CAG6579083.1"/>
    <property type="molecule type" value="Transcribed_RNA"/>
</dbReference>
<dbReference type="GO" id="GO:0008579">
    <property type="term" value="F:JUN kinase phosphatase activity"/>
    <property type="evidence" value="ECO:0007669"/>
    <property type="project" value="TreeGrafter"/>
</dbReference>
<organism evidence="5">
    <name type="scientific">Culex pipiens</name>
    <name type="common">House mosquito</name>
    <dbReference type="NCBI Taxonomy" id="7175"/>
    <lineage>
        <taxon>Eukaryota</taxon>
        <taxon>Metazoa</taxon>
        <taxon>Ecdysozoa</taxon>
        <taxon>Arthropoda</taxon>
        <taxon>Hexapoda</taxon>
        <taxon>Insecta</taxon>
        <taxon>Pterygota</taxon>
        <taxon>Neoptera</taxon>
        <taxon>Endopterygota</taxon>
        <taxon>Diptera</taxon>
        <taxon>Nematocera</taxon>
        <taxon>Culicoidea</taxon>
        <taxon>Culicidae</taxon>
        <taxon>Culicinae</taxon>
        <taxon>Culicini</taxon>
        <taxon>Culex</taxon>
        <taxon>Culex</taxon>
    </lineage>
</organism>
<dbReference type="GO" id="GO:0005737">
    <property type="term" value="C:cytoplasm"/>
    <property type="evidence" value="ECO:0007669"/>
    <property type="project" value="TreeGrafter"/>
</dbReference>
<accession>A0A8D8C9B8</accession>
<dbReference type="EMBL" id="HBUE01112896">
    <property type="protein sequence ID" value="CAG6489528.1"/>
    <property type="molecule type" value="Transcribed_RNA"/>
</dbReference>
<dbReference type="EMBL" id="HBUE01112894">
    <property type="protein sequence ID" value="CAG6489525.1"/>
    <property type="molecule type" value="Transcribed_RNA"/>
</dbReference>
<dbReference type="EMBL" id="HBUE01195392">
    <property type="protein sequence ID" value="CAG6527360.1"/>
    <property type="molecule type" value="Transcribed_RNA"/>
</dbReference>
<dbReference type="PANTHER" id="PTHR46377">
    <property type="entry name" value="DUAL SPECIFICITY PROTEIN PHOSPHATASE 19"/>
    <property type="match status" value="1"/>
</dbReference>
<dbReference type="InterPro" id="IPR000340">
    <property type="entry name" value="Dual-sp_phosphatase_cat-dom"/>
</dbReference>
<dbReference type="InterPro" id="IPR029021">
    <property type="entry name" value="Prot-tyrosine_phosphatase-like"/>
</dbReference>
<dbReference type="AlphaFoldDB" id="A0A8D8C9B8"/>
<dbReference type="SMART" id="SM00195">
    <property type="entry name" value="DSPc"/>
    <property type="match status" value="1"/>
</dbReference>
<evidence type="ECO:0000259" key="3">
    <source>
        <dbReference type="PROSITE" id="PS50054"/>
    </source>
</evidence>
<dbReference type="EMBL" id="HBUE01112900">
    <property type="protein sequence ID" value="CAG6489536.1"/>
    <property type="molecule type" value="Transcribed_RNA"/>
</dbReference>
<sequence length="191" mass="21640">MSFLEQLQKSRHSLQPTETTVTYMDGSRKVFRGEMERDIPKRLGFIIDNSPDQVPACVLSQFLYLGSQDCVRREVFEKYEISHILSVGIETPPFEGCPQVRCKFVECLDLPETDLAVVIKQSSEFIEGCRRDGGRVLVHCNAGVSRSTSVVIGYLMKHHDYSFLQALGLVKSKRPCVQPNVGFINQLKKLQ</sequence>
<evidence type="ECO:0000259" key="4">
    <source>
        <dbReference type="PROSITE" id="PS50056"/>
    </source>
</evidence>
<keyword evidence="2" id="KW-0904">Protein phosphatase</keyword>
<dbReference type="CDD" id="cd14498">
    <property type="entry name" value="DSP"/>
    <property type="match status" value="1"/>
</dbReference>
<dbReference type="InterPro" id="IPR000387">
    <property type="entry name" value="Tyr_Pase_dom"/>
</dbReference>
<proteinExistence type="predicted"/>
<dbReference type="PANTHER" id="PTHR46377:SF1">
    <property type="entry name" value="DUAL SPECIFICITY PROTEIN PHOSPHATASE 19"/>
    <property type="match status" value="1"/>
</dbReference>
<evidence type="ECO:0000256" key="2">
    <source>
        <dbReference type="ARBA" id="ARBA00022912"/>
    </source>
</evidence>
<name>A0A8D8C9B8_CULPI</name>
<dbReference type="PROSITE" id="PS50054">
    <property type="entry name" value="TYR_PHOSPHATASE_DUAL"/>
    <property type="match status" value="1"/>
</dbReference>
<reference evidence="5" key="1">
    <citation type="submission" date="2021-05" db="EMBL/GenBank/DDBJ databases">
        <authorList>
            <person name="Alioto T."/>
            <person name="Alioto T."/>
            <person name="Gomez Garrido J."/>
        </authorList>
    </citation>
    <scope>NUCLEOTIDE SEQUENCE</scope>
</reference>